<proteinExistence type="predicted"/>
<dbReference type="InterPro" id="IPR039420">
    <property type="entry name" value="WalR-like"/>
</dbReference>
<dbReference type="SMART" id="SM00421">
    <property type="entry name" value="HTH_LUXR"/>
    <property type="match status" value="1"/>
</dbReference>
<dbReference type="PANTHER" id="PTHR43214">
    <property type="entry name" value="TWO-COMPONENT RESPONSE REGULATOR"/>
    <property type="match status" value="1"/>
</dbReference>
<dbReference type="InterPro" id="IPR016032">
    <property type="entry name" value="Sig_transdc_resp-reg_C-effctor"/>
</dbReference>
<keyword evidence="1" id="KW-0238">DNA-binding</keyword>
<dbReference type="EMBL" id="LPXN01000103">
    <property type="protein sequence ID" value="KZD08758.1"/>
    <property type="molecule type" value="Genomic_DNA"/>
</dbReference>
<sequence>MLELGAEGLTVIDFRRPGHDGSWTEAALMADVLFVDADELLRAARPLSPAQTEALTNRLVVALARQQDLPKLFERRCPFHGILMSEQPMCRLSATLSIARAGYLTLPATVMDSFRSKQRQRLERLTQTEIMVLRCVLAGGTNRQISGVIDRNEAYVKMLVRALLNKLGLRNRTAAAIFALQQGVAPHPDLKPGRETLDRPQLARRLLDNHV</sequence>
<comment type="caution">
    <text evidence="3">The sequence shown here is derived from an EMBL/GenBank/DDBJ whole genome shotgun (WGS) entry which is preliminary data.</text>
</comment>
<dbReference type="Proteomes" id="UP000076400">
    <property type="component" value="Unassembled WGS sequence"/>
</dbReference>
<reference evidence="3 4" key="1">
    <citation type="submission" date="2015-12" db="EMBL/GenBank/DDBJ databases">
        <title>Genome sequence of Oceanibaculum pacificum MCCC 1A02656.</title>
        <authorList>
            <person name="Lu L."/>
            <person name="Lai Q."/>
            <person name="Shao Z."/>
            <person name="Qian P."/>
        </authorList>
    </citation>
    <scope>NUCLEOTIDE SEQUENCE [LARGE SCALE GENOMIC DNA]</scope>
    <source>
        <strain evidence="3 4">MCCC 1A02656</strain>
    </source>
</reference>
<dbReference type="Gene3D" id="1.10.10.10">
    <property type="entry name" value="Winged helix-like DNA-binding domain superfamily/Winged helix DNA-binding domain"/>
    <property type="match status" value="1"/>
</dbReference>
<dbReference type="SUPFAM" id="SSF46894">
    <property type="entry name" value="C-terminal effector domain of the bipartite response regulators"/>
    <property type="match status" value="1"/>
</dbReference>
<dbReference type="Pfam" id="PF00196">
    <property type="entry name" value="GerE"/>
    <property type="match status" value="1"/>
</dbReference>
<keyword evidence="4" id="KW-1185">Reference proteome</keyword>
<name>A0A154W5D9_9PROT</name>
<dbReference type="STRING" id="580166.AUP43_08330"/>
<dbReference type="InterPro" id="IPR036388">
    <property type="entry name" value="WH-like_DNA-bd_sf"/>
</dbReference>
<evidence type="ECO:0000313" key="4">
    <source>
        <dbReference type="Proteomes" id="UP000076400"/>
    </source>
</evidence>
<accession>A0A154W5D9</accession>
<dbReference type="AlphaFoldDB" id="A0A154W5D9"/>
<evidence type="ECO:0000259" key="2">
    <source>
        <dbReference type="PROSITE" id="PS50043"/>
    </source>
</evidence>
<gene>
    <name evidence="3" type="ORF">AUP43_08330</name>
</gene>
<protein>
    <recommendedName>
        <fullName evidence="2">HTH luxR-type domain-containing protein</fullName>
    </recommendedName>
</protein>
<dbReference type="PANTHER" id="PTHR43214:SF43">
    <property type="entry name" value="TWO-COMPONENT RESPONSE REGULATOR"/>
    <property type="match status" value="1"/>
</dbReference>
<dbReference type="GO" id="GO:0006355">
    <property type="term" value="P:regulation of DNA-templated transcription"/>
    <property type="evidence" value="ECO:0007669"/>
    <property type="project" value="InterPro"/>
</dbReference>
<evidence type="ECO:0000313" key="3">
    <source>
        <dbReference type="EMBL" id="KZD08758.1"/>
    </source>
</evidence>
<evidence type="ECO:0000256" key="1">
    <source>
        <dbReference type="ARBA" id="ARBA00023125"/>
    </source>
</evidence>
<dbReference type="PROSITE" id="PS50043">
    <property type="entry name" value="HTH_LUXR_2"/>
    <property type="match status" value="1"/>
</dbReference>
<dbReference type="GO" id="GO:0003677">
    <property type="term" value="F:DNA binding"/>
    <property type="evidence" value="ECO:0007669"/>
    <property type="project" value="UniProtKB-KW"/>
</dbReference>
<feature type="domain" description="HTH luxR-type" evidence="2">
    <location>
        <begin position="118"/>
        <end position="183"/>
    </location>
</feature>
<dbReference type="InterPro" id="IPR000792">
    <property type="entry name" value="Tscrpt_reg_LuxR_C"/>
</dbReference>
<organism evidence="3 4">
    <name type="scientific">Oceanibaculum pacificum</name>
    <dbReference type="NCBI Taxonomy" id="580166"/>
    <lineage>
        <taxon>Bacteria</taxon>
        <taxon>Pseudomonadati</taxon>
        <taxon>Pseudomonadota</taxon>
        <taxon>Alphaproteobacteria</taxon>
        <taxon>Rhodospirillales</taxon>
        <taxon>Oceanibaculaceae</taxon>
        <taxon>Oceanibaculum</taxon>
    </lineage>
</organism>